<feature type="transmembrane region" description="Helical" evidence="3">
    <location>
        <begin position="62"/>
        <end position="81"/>
    </location>
</feature>
<dbReference type="RefSeq" id="WP_181362940.1">
    <property type="nucleotide sequence ID" value="NZ_MPDK01000009.1"/>
</dbReference>
<dbReference type="Pfam" id="PF03419">
    <property type="entry name" value="Peptidase_U4"/>
    <property type="match status" value="1"/>
</dbReference>
<feature type="transmembrane region" description="Helical" evidence="3">
    <location>
        <begin position="93"/>
        <end position="114"/>
    </location>
</feature>
<dbReference type="Proteomes" id="UP000245380">
    <property type="component" value="Unassembled WGS sequence"/>
</dbReference>
<evidence type="ECO:0000256" key="3">
    <source>
        <dbReference type="SAM" id="Phobius"/>
    </source>
</evidence>
<feature type="region of interest" description="Disordered" evidence="2">
    <location>
        <begin position="321"/>
        <end position="340"/>
    </location>
</feature>
<keyword evidence="3" id="KW-1133">Transmembrane helix</keyword>
<reference evidence="4 5" key="1">
    <citation type="submission" date="2016-11" db="EMBL/GenBank/DDBJ databases">
        <title>Comparative genomics of Acidibacillus ferroxidans species.</title>
        <authorList>
            <person name="Oliveira G."/>
            <person name="Nunes G."/>
            <person name="Oliveira R."/>
            <person name="Araujo F."/>
            <person name="Salim A."/>
            <person name="Scholte L."/>
            <person name="Morais D."/>
            <person name="Nancucheo I."/>
            <person name="Johnson D.B."/>
            <person name="Grail B."/>
            <person name="Bittencourt J."/>
            <person name="Valadares R."/>
        </authorList>
    </citation>
    <scope>NUCLEOTIDE SEQUENCE [LARGE SCALE GENOMIC DNA]</scope>
    <source>
        <strain evidence="4 5">Y002</strain>
    </source>
</reference>
<dbReference type="AlphaFoldDB" id="A0A2U3D8U6"/>
<dbReference type="EMBL" id="MPDK01000009">
    <property type="protein sequence ID" value="PWI57695.1"/>
    <property type="molecule type" value="Genomic_DNA"/>
</dbReference>
<proteinExistence type="predicted"/>
<evidence type="ECO:0000256" key="2">
    <source>
        <dbReference type="SAM" id="MobiDB-lite"/>
    </source>
</evidence>
<comment type="caution">
    <text evidence="4">The sequence shown here is derived from an EMBL/GenBank/DDBJ whole genome shotgun (WGS) entry which is preliminary data.</text>
</comment>
<dbReference type="GO" id="GO:0030436">
    <property type="term" value="P:asexual sporulation"/>
    <property type="evidence" value="ECO:0007669"/>
    <property type="project" value="InterPro"/>
</dbReference>
<sequence>MVIYVDLAFFINLFIDGSLLLITGSLLHRQMKLGRVLFAAFVGSVYAVATLFPGTSVLRMVVVKWLVSVWMVDTAFGLATWRRKKYQAIVKLMQVVAAFYAVTFAVAGAIFALHNMFSKGTATFDGLALVRGQVAWWTSISTVFLVLAVPLALLLVRFLWGYAVRMKRMSGQVVAIQVRLFGQIAQFDGLLDTGNTLTDPLTKTPVAIARVNALVDLLPRPLRQAVTEGKDPLAFVYQSTAELGDFAARISVIPYRAVAGNTGYLLAFRPDEVFAVLEGTERSLAPMLIALQVHDFALLDQFACILPGSIAGLLVEGRESGVHTRSRTSSDEASHSSHSA</sequence>
<gene>
    <name evidence="4" type="ORF">BM613_06820</name>
</gene>
<feature type="active site" evidence="1">
    <location>
        <position position="192"/>
    </location>
</feature>
<evidence type="ECO:0000313" key="5">
    <source>
        <dbReference type="Proteomes" id="UP000245380"/>
    </source>
</evidence>
<dbReference type="GO" id="GO:0006508">
    <property type="term" value="P:proteolysis"/>
    <property type="evidence" value="ECO:0007669"/>
    <property type="project" value="InterPro"/>
</dbReference>
<feature type="transmembrane region" description="Helical" evidence="3">
    <location>
        <begin position="36"/>
        <end position="56"/>
    </location>
</feature>
<keyword evidence="3" id="KW-0472">Membrane</keyword>
<keyword evidence="3" id="KW-0812">Transmembrane</keyword>
<evidence type="ECO:0000256" key="1">
    <source>
        <dbReference type="PIRSR" id="PIRSR018571-1"/>
    </source>
</evidence>
<protein>
    <recommendedName>
        <fullName evidence="6">Sigma-E processing peptidase SpoIIGA</fullName>
    </recommendedName>
</protein>
<name>A0A2U3D8U6_SULT2</name>
<feature type="transmembrane region" description="Helical" evidence="3">
    <location>
        <begin position="134"/>
        <end position="160"/>
    </location>
</feature>
<evidence type="ECO:0000313" key="4">
    <source>
        <dbReference type="EMBL" id="PWI57695.1"/>
    </source>
</evidence>
<dbReference type="PIRSF" id="PIRSF018571">
    <property type="entry name" value="SpoIIGA"/>
    <property type="match status" value="1"/>
</dbReference>
<accession>A0A2U3D8U6</accession>
<organism evidence="4 5">
    <name type="scientific">Sulfoacidibacillus thermotolerans</name>
    <name type="common">Acidibacillus sulfuroxidans</name>
    <dbReference type="NCBI Taxonomy" id="1765684"/>
    <lineage>
        <taxon>Bacteria</taxon>
        <taxon>Bacillati</taxon>
        <taxon>Bacillota</taxon>
        <taxon>Bacilli</taxon>
        <taxon>Bacillales</taxon>
        <taxon>Alicyclobacillaceae</taxon>
        <taxon>Sulfoacidibacillus</taxon>
    </lineage>
</organism>
<evidence type="ECO:0008006" key="6">
    <source>
        <dbReference type="Google" id="ProtNLM"/>
    </source>
</evidence>
<keyword evidence="5" id="KW-1185">Reference proteome</keyword>
<feature type="transmembrane region" description="Helical" evidence="3">
    <location>
        <begin position="6"/>
        <end position="27"/>
    </location>
</feature>
<dbReference type="InterPro" id="IPR005081">
    <property type="entry name" value="SpoIIGA"/>
</dbReference>
<dbReference type="GO" id="GO:0004190">
    <property type="term" value="F:aspartic-type endopeptidase activity"/>
    <property type="evidence" value="ECO:0007669"/>
    <property type="project" value="InterPro"/>
</dbReference>